<reference evidence="1" key="1">
    <citation type="submission" date="2000-05" db="EMBL/GenBank/DDBJ databases">
        <title>LIPI-2,the first unstable Pathogenicity island from Listeria ivanovii.</title>
        <authorList>
            <person name="Dominguez-Bernal G."/>
            <person name="Garrido P."/>
            <person name="Gonzalez-Zorn B."/>
            <person name="Vazquez-Boland J.A."/>
        </authorList>
    </citation>
    <scope>NUCLEOTIDE SEQUENCE</scope>
    <source>
        <strain evidence="1">ATCC 19119</strain>
    </source>
</reference>
<protein>
    <submittedName>
        <fullName evidence="1">Uncharacterized protein</fullName>
    </submittedName>
</protein>
<sequence>MNQLLLVSAAGYIVGIHAAETEETAAILLSDVHINNPAQRLIDHFESLEIAEEQIIGHKKLSTEDAKDLISRWQAYYFPLHDVSISIALMVVLHKQV</sequence>
<organism evidence="1">
    <name type="scientific">Listeria ivanovii</name>
    <dbReference type="NCBI Taxonomy" id="1638"/>
    <lineage>
        <taxon>Bacteria</taxon>
        <taxon>Bacillati</taxon>
        <taxon>Bacillota</taxon>
        <taxon>Bacilli</taxon>
        <taxon>Bacillales</taxon>
        <taxon>Listeriaceae</taxon>
        <taxon>Listeria</taxon>
    </lineage>
</organism>
<dbReference type="EMBL" id="AJ277842">
    <property type="protein sequence ID" value="CAC81906.1"/>
    <property type="molecule type" value="Genomic_DNA"/>
</dbReference>
<evidence type="ECO:0000313" key="1">
    <source>
        <dbReference type="EMBL" id="CAC81906.1"/>
    </source>
</evidence>
<name>Q8GC26_LISIV</name>
<dbReference type="AlphaFoldDB" id="Q8GC26"/>
<proteinExistence type="predicted"/>
<accession>Q8GC26</accession>